<dbReference type="RefSeq" id="WP_083683965.1">
    <property type="nucleotide sequence ID" value="NZ_CP015368.1"/>
</dbReference>
<keyword evidence="2" id="KW-1277">Toxin-antitoxin system</keyword>
<dbReference type="AlphaFoldDB" id="A0AAE8L9K4"/>
<evidence type="ECO:0000256" key="2">
    <source>
        <dbReference type="ARBA" id="ARBA00022649"/>
    </source>
</evidence>
<proteinExistence type="inferred from homology"/>
<dbReference type="EMBL" id="FOPK01000042">
    <property type="protein sequence ID" value="SFH67047.1"/>
    <property type="molecule type" value="Genomic_DNA"/>
</dbReference>
<dbReference type="KEGG" id="mphy:MCBMB27_05743"/>
<evidence type="ECO:0000313" key="11">
    <source>
        <dbReference type="EMBL" id="APT35034.1"/>
    </source>
</evidence>
<evidence type="ECO:0000313" key="13">
    <source>
        <dbReference type="Proteomes" id="UP000185487"/>
    </source>
</evidence>
<dbReference type="GO" id="GO:0046872">
    <property type="term" value="F:metal ion binding"/>
    <property type="evidence" value="ECO:0007669"/>
    <property type="project" value="UniProtKB-KW"/>
</dbReference>
<evidence type="ECO:0000256" key="5">
    <source>
        <dbReference type="ARBA" id="ARBA00022723"/>
    </source>
</evidence>
<evidence type="ECO:0000313" key="12">
    <source>
        <dbReference type="EMBL" id="SFH67047.1"/>
    </source>
</evidence>
<keyword evidence="11" id="KW-0614">Plasmid</keyword>
<evidence type="ECO:0000256" key="4">
    <source>
        <dbReference type="ARBA" id="ARBA00022695"/>
    </source>
</evidence>
<keyword evidence="4" id="KW-0548">Nucleotidyltransferase</keyword>
<name>A0AAE8L9K4_9HYPH</name>
<evidence type="ECO:0000256" key="6">
    <source>
        <dbReference type="ARBA" id="ARBA00022741"/>
    </source>
</evidence>
<dbReference type="PANTHER" id="PTHR33571:SF12">
    <property type="entry name" value="BSL3053 PROTEIN"/>
    <property type="match status" value="1"/>
</dbReference>
<dbReference type="Pfam" id="PF01909">
    <property type="entry name" value="NTP_transf_2"/>
    <property type="match status" value="1"/>
</dbReference>
<dbReference type="InterPro" id="IPR052038">
    <property type="entry name" value="Type-VII_TA_antitoxin"/>
</dbReference>
<sequence length="230" mass="25381">MQILQIHDVPPTAPIVVDPRAVLPILGQRAIRANWEVAGVARHGEALIVTGEEAADRLEALSRSTVRIPGGLLVELIHQTAQVIWGEFKAFEEGEEAPWVILRAIDSTWCEVETDDESVLDQVRRTFADVRAGLLAAVISTLRSRRADLEGRGVVSASVFGSTARGEERPDSDIDIVVDISPDVRISLTGFAVLQADLQEMLGRRVDLVEWRNLEPHLLPSVRRDAVQMF</sequence>
<organism evidence="12 14">
    <name type="scientific">Methylobacterium phyllosphaerae</name>
    <dbReference type="NCBI Taxonomy" id="418223"/>
    <lineage>
        <taxon>Bacteria</taxon>
        <taxon>Pseudomonadati</taxon>
        <taxon>Pseudomonadota</taxon>
        <taxon>Alphaproteobacteria</taxon>
        <taxon>Hyphomicrobiales</taxon>
        <taxon>Methylobacteriaceae</taxon>
        <taxon>Methylobacterium</taxon>
    </lineage>
</organism>
<dbReference type="InterPro" id="IPR002934">
    <property type="entry name" value="Polymerase_NTP_transf_dom"/>
</dbReference>
<keyword evidence="8" id="KW-0460">Magnesium</keyword>
<dbReference type="Gene3D" id="3.30.460.10">
    <property type="entry name" value="Beta Polymerase, domain 2"/>
    <property type="match status" value="1"/>
</dbReference>
<dbReference type="Proteomes" id="UP000185487">
    <property type="component" value="Plasmid CBMB27-p1"/>
</dbReference>
<dbReference type="CDD" id="cd05403">
    <property type="entry name" value="NT_KNTase_like"/>
    <property type="match status" value="1"/>
</dbReference>
<evidence type="ECO:0000256" key="3">
    <source>
        <dbReference type="ARBA" id="ARBA00022679"/>
    </source>
</evidence>
<dbReference type="SUPFAM" id="SSF81301">
    <property type="entry name" value="Nucleotidyltransferase"/>
    <property type="match status" value="1"/>
</dbReference>
<feature type="domain" description="Polymerase nucleotidyl transferase" evidence="10">
    <location>
        <begin position="142"/>
        <end position="223"/>
    </location>
</feature>
<reference evidence="11 13" key="1">
    <citation type="submission" date="2016-04" db="EMBL/GenBank/DDBJ databases">
        <title>Complete genome sequencing and analysis of CBMB27, Methylobacterium phyllosphaerae isolated from leaf tissues of rice (Oryza sativa L.).</title>
        <authorList>
            <person name="Lee Y."/>
            <person name="Hwangbo K."/>
            <person name="Chung H."/>
            <person name="Yoo J."/>
            <person name="Kim K.Y."/>
            <person name="Sa T.M."/>
            <person name="Um Y."/>
            <person name="Madhaiyan M."/>
        </authorList>
    </citation>
    <scope>NUCLEOTIDE SEQUENCE [LARGE SCALE GENOMIC DNA]</scope>
    <source>
        <strain evidence="11 13">CBMB27</strain>
        <plasmid evidence="11 13">CBMB27-p1</plasmid>
    </source>
</reference>
<reference evidence="12 14" key="2">
    <citation type="submission" date="2016-10" db="EMBL/GenBank/DDBJ databases">
        <authorList>
            <person name="Varghese N."/>
            <person name="Submissions S."/>
        </authorList>
    </citation>
    <scope>NUCLEOTIDE SEQUENCE [LARGE SCALE GENOMIC DNA]</scope>
    <source>
        <strain evidence="12 14">CBMB27</strain>
    </source>
</reference>
<geneLocation type="plasmid" evidence="11 13">
    <name>CBMB27-p1</name>
</geneLocation>
<keyword evidence="7" id="KW-0067">ATP-binding</keyword>
<evidence type="ECO:0000256" key="9">
    <source>
        <dbReference type="ARBA" id="ARBA00038276"/>
    </source>
</evidence>
<evidence type="ECO:0000256" key="7">
    <source>
        <dbReference type="ARBA" id="ARBA00022840"/>
    </source>
</evidence>
<dbReference type="EMBL" id="CP015368">
    <property type="protein sequence ID" value="APT35034.1"/>
    <property type="molecule type" value="Genomic_DNA"/>
</dbReference>
<dbReference type="PANTHER" id="PTHR33571">
    <property type="entry name" value="SSL8005 PROTEIN"/>
    <property type="match status" value="1"/>
</dbReference>
<comment type="cofactor">
    <cofactor evidence="1">
        <name>Mg(2+)</name>
        <dbReference type="ChEBI" id="CHEBI:18420"/>
    </cofactor>
</comment>
<keyword evidence="3" id="KW-0808">Transferase</keyword>
<accession>A0AAE8L9K4</accession>
<protein>
    <submittedName>
        <fullName evidence="11 12">Nucleotidyltransferase</fullName>
    </submittedName>
</protein>
<dbReference type="Proteomes" id="UP000199140">
    <property type="component" value="Unassembled WGS sequence"/>
</dbReference>
<keyword evidence="5" id="KW-0479">Metal-binding</keyword>
<gene>
    <name evidence="11" type="ORF">MCBMB27_05743</name>
    <name evidence="12" type="ORF">SAMN05192567_1423</name>
</gene>
<evidence type="ECO:0000256" key="1">
    <source>
        <dbReference type="ARBA" id="ARBA00001946"/>
    </source>
</evidence>
<dbReference type="GO" id="GO:0016779">
    <property type="term" value="F:nucleotidyltransferase activity"/>
    <property type="evidence" value="ECO:0007669"/>
    <property type="project" value="UniProtKB-KW"/>
</dbReference>
<dbReference type="InterPro" id="IPR043519">
    <property type="entry name" value="NT_sf"/>
</dbReference>
<keyword evidence="13" id="KW-1185">Reference proteome</keyword>
<keyword evidence="6" id="KW-0547">Nucleotide-binding</keyword>
<comment type="similarity">
    <text evidence="9">Belongs to the MntA antitoxin family.</text>
</comment>
<dbReference type="GO" id="GO:0005524">
    <property type="term" value="F:ATP binding"/>
    <property type="evidence" value="ECO:0007669"/>
    <property type="project" value="UniProtKB-KW"/>
</dbReference>
<evidence type="ECO:0000259" key="10">
    <source>
        <dbReference type="Pfam" id="PF01909"/>
    </source>
</evidence>
<evidence type="ECO:0000256" key="8">
    <source>
        <dbReference type="ARBA" id="ARBA00022842"/>
    </source>
</evidence>
<evidence type="ECO:0000313" key="14">
    <source>
        <dbReference type="Proteomes" id="UP000199140"/>
    </source>
</evidence>